<proteinExistence type="predicted"/>
<dbReference type="InterPro" id="IPR053096">
    <property type="entry name" value="CRTAM"/>
</dbReference>
<dbReference type="PANTHER" id="PTHR47118">
    <property type="entry name" value="CYTOTOXIC AND REGULATORY T-CELL MOLECULE"/>
    <property type="match status" value="1"/>
</dbReference>
<accession>A0A667ZEJ0</accession>
<feature type="transmembrane region" description="Helical" evidence="6">
    <location>
        <begin position="293"/>
        <end position="314"/>
    </location>
</feature>
<dbReference type="InterPro" id="IPR036179">
    <property type="entry name" value="Ig-like_dom_sf"/>
</dbReference>
<evidence type="ECO:0000256" key="2">
    <source>
        <dbReference type="ARBA" id="ARBA00022737"/>
    </source>
</evidence>
<feature type="domain" description="Ig-like" evidence="7">
    <location>
        <begin position="12"/>
        <end position="112"/>
    </location>
</feature>
<keyword evidence="6" id="KW-0472">Membrane</keyword>
<keyword evidence="2" id="KW-0677">Repeat</keyword>
<protein>
    <recommendedName>
        <fullName evidence="7">Ig-like domain-containing protein</fullName>
    </recommendedName>
</protein>
<feature type="region of interest" description="Disordered" evidence="5">
    <location>
        <begin position="208"/>
        <end position="242"/>
    </location>
</feature>
<keyword evidence="4" id="KW-0393">Immunoglobulin domain</keyword>
<dbReference type="Proteomes" id="UP000472263">
    <property type="component" value="Chromosome 14"/>
</dbReference>
<evidence type="ECO:0000256" key="6">
    <source>
        <dbReference type="SAM" id="Phobius"/>
    </source>
</evidence>
<keyword evidence="3" id="KW-1015">Disulfide bond</keyword>
<dbReference type="Gene3D" id="2.60.40.10">
    <property type="entry name" value="Immunoglobulins"/>
    <property type="match status" value="1"/>
</dbReference>
<dbReference type="SMART" id="SM00409">
    <property type="entry name" value="IG"/>
    <property type="match status" value="1"/>
</dbReference>
<dbReference type="Ensembl" id="ENSMMDT00005035086.1">
    <property type="protein sequence ID" value="ENSMMDP00005034329.1"/>
    <property type="gene ID" value="ENSMMDG00005016159.1"/>
</dbReference>
<dbReference type="GeneTree" id="ENSGT00940000159804"/>
<dbReference type="AlphaFoldDB" id="A0A667ZEJ0"/>
<dbReference type="GO" id="GO:0005886">
    <property type="term" value="C:plasma membrane"/>
    <property type="evidence" value="ECO:0007669"/>
    <property type="project" value="TreeGrafter"/>
</dbReference>
<evidence type="ECO:0000256" key="4">
    <source>
        <dbReference type="ARBA" id="ARBA00023319"/>
    </source>
</evidence>
<dbReference type="PANTHER" id="PTHR47118:SF1">
    <property type="entry name" value="CYTOTOXIC AND REGULATORY T-CELL MOLECULE"/>
    <property type="match status" value="1"/>
</dbReference>
<reference evidence="8" key="3">
    <citation type="submission" date="2025-09" db="UniProtKB">
        <authorList>
            <consortium name="Ensembl"/>
        </authorList>
    </citation>
    <scope>IDENTIFICATION</scope>
</reference>
<dbReference type="PROSITE" id="PS50835">
    <property type="entry name" value="IG_LIKE"/>
    <property type="match status" value="1"/>
</dbReference>
<feature type="compositionally biased region" description="Polar residues" evidence="5">
    <location>
        <begin position="231"/>
        <end position="242"/>
    </location>
</feature>
<feature type="compositionally biased region" description="Low complexity" evidence="5">
    <location>
        <begin position="211"/>
        <end position="222"/>
    </location>
</feature>
<name>A0A667ZEJ0_9TELE</name>
<dbReference type="InParanoid" id="A0A667ZEJ0"/>
<dbReference type="FunFam" id="2.60.40.10:FF:000013">
    <property type="entry name" value="cell adhesion molecule 1 isoform X1"/>
    <property type="match status" value="1"/>
</dbReference>
<keyword evidence="6" id="KW-0812">Transmembrane</keyword>
<organism evidence="8 9">
    <name type="scientific">Myripristis murdjan</name>
    <name type="common">pinecone soldierfish</name>
    <dbReference type="NCBI Taxonomy" id="586833"/>
    <lineage>
        <taxon>Eukaryota</taxon>
        <taxon>Metazoa</taxon>
        <taxon>Chordata</taxon>
        <taxon>Craniata</taxon>
        <taxon>Vertebrata</taxon>
        <taxon>Euteleostomi</taxon>
        <taxon>Actinopterygii</taxon>
        <taxon>Neopterygii</taxon>
        <taxon>Teleostei</taxon>
        <taxon>Neoteleostei</taxon>
        <taxon>Acanthomorphata</taxon>
        <taxon>Holocentriformes</taxon>
        <taxon>Holocentridae</taxon>
        <taxon>Myripristis</taxon>
    </lineage>
</organism>
<dbReference type="SUPFAM" id="SSF48726">
    <property type="entry name" value="Immunoglobulin"/>
    <property type="match status" value="2"/>
</dbReference>
<gene>
    <name evidence="8" type="primary">crtam</name>
</gene>
<dbReference type="InterPro" id="IPR013783">
    <property type="entry name" value="Ig-like_fold"/>
</dbReference>
<dbReference type="GO" id="GO:0002860">
    <property type="term" value="P:positive regulation of natural killer cell mediated cytotoxicity directed against tumor cell target"/>
    <property type="evidence" value="ECO:0007669"/>
    <property type="project" value="TreeGrafter"/>
</dbReference>
<dbReference type="InterPro" id="IPR003599">
    <property type="entry name" value="Ig_sub"/>
</dbReference>
<evidence type="ECO:0000256" key="1">
    <source>
        <dbReference type="ARBA" id="ARBA00022729"/>
    </source>
</evidence>
<sequence length="413" mass="46585">LPLQIQCCKSLPFVFAASLAVWQRVTVMEGKTLTLRCPITNAHQSHVEWKNPKGYVMFFNHNKALKDRRYSIDKLSKTEFTVSVSDITFKDGGNYTCLHYNHTVTEKTVEVTVLGYPKIAVARHGGRKVIKCTAAANHYAPKIFWQIGHVIETAAQPHIITEDNISKYVSVDKLHVQSVRDKVRVKCLVRHPALHSEPLMDFVDIGRPGNSPTTQPQRSTTTHWFERESTTETPATTDLNGPTMFPQMTSSPMTQPDHPGTTSILRKLTVFLPFPEGFDERQKRAGNEGNSSLLVFLVTCLIFALLVVVLFFAIKLRRAHILWKRENEDSAPSEESSKSKSSQEERLSQAQRRKGLFNIGFTKYVIEEPTEIITETNTTMTTAERKNKEPTSALHVAPKTEASASNHIKETEL</sequence>
<dbReference type="InterPro" id="IPR013106">
    <property type="entry name" value="Ig_V-set"/>
</dbReference>
<evidence type="ECO:0000256" key="3">
    <source>
        <dbReference type="ARBA" id="ARBA00023157"/>
    </source>
</evidence>
<keyword evidence="6" id="KW-1133">Transmembrane helix</keyword>
<feature type="compositionally biased region" description="Basic and acidic residues" evidence="5">
    <location>
        <begin position="335"/>
        <end position="347"/>
    </location>
</feature>
<reference evidence="8" key="2">
    <citation type="submission" date="2025-08" db="UniProtKB">
        <authorList>
            <consortium name="Ensembl"/>
        </authorList>
    </citation>
    <scope>IDENTIFICATION</scope>
</reference>
<dbReference type="GO" id="GO:0002355">
    <property type="term" value="P:detection of tumor cell"/>
    <property type="evidence" value="ECO:0007669"/>
    <property type="project" value="TreeGrafter"/>
</dbReference>
<feature type="region of interest" description="Disordered" evidence="5">
    <location>
        <begin position="327"/>
        <end position="350"/>
    </location>
</feature>
<feature type="region of interest" description="Disordered" evidence="5">
    <location>
        <begin position="375"/>
        <end position="413"/>
    </location>
</feature>
<dbReference type="GO" id="GO:0005102">
    <property type="term" value="F:signaling receptor binding"/>
    <property type="evidence" value="ECO:0007669"/>
    <property type="project" value="TreeGrafter"/>
</dbReference>
<evidence type="ECO:0000256" key="5">
    <source>
        <dbReference type="SAM" id="MobiDB-lite"/>
    </source>
</evidence>
<evidence type="ECO:0000259" key="7">
    <source>
        <dbReference type="PROSITE" id="PS50835"/>
    </source>
</evidence>
<dbReference type="GO" id="GO:0008037">
    <property type="term" value="P:cell recognition"/>
    <property type="evidence" value="ECO:0007669"/>
    <property type="project" value="TreeGrafter"/>
</dbReference>
<dbReference type="Pfam" id="PF07686">
    <property type="entry name" value="V-set"/>
    <property type="match status" value="1"/>
</dbReference>
<evidence type="ECO:0000313" key="8">
    <source>
        <dbReference type="Ensembl" id="ENSMMDP00005034329.1"/>
    </source>
</evidence>
<keyword evidence="9" id="KW-1185">Reference proteome</keyword>
<dbReference type="InterPro" id="IPR007110">
    <property type="entry name" value="Ig-like_dom"/>
</dbReference>
<keyword evidence="1" id="KW-0732">Signal</keyword>
<evidence type="ECO:0000313" key="9">
    <source>
        <dbReference type="Proteomes" id="UP000472263"/>
    </source>
</evidence>
<reference evidence="8" key="1">
    <citation type="submission" date="2019-06" db="EMBL/GenBank/DDBJ databases">
        <authorList>
            <consortium name="Wellcome Sanger Institute Data Sharing"/>
        </authorList>
    </citation>
    <scope>NUCLEOTIDE SEQUENCE [LARGE SCALE GENOMIC DNA]</scope>
</reference>